<protein>
    <submittedName>
        <fullName evidence="1">Uncharacterized protein</fullName>
    </submittedName>
</protein>
<comment type="caution">
    <text evidence="1">The sequence shown here is derived from an EMBL/GenBank/DDBJ whole genome shotgun (WGS) entry which is preliminary data.</text>
</comment>
<feature type="non-terminal residue" evidence="1">
    <location>
        <position position="1"/>
    </location>
</feature>
<reference evidence="1" key="1">
    <citation type="submission" date="2019-12" db="EMBL/GenBank/DDBJ databases">
        <authorList>
            <person name="Scholes J."/>
        </authorList>
    </citation>
    <scope>NUCLEOTIDE SEQUENCE</scope>
</reference>
<evidence type="ECO:0000313" key="1">
    <source>
        <dbReference type="EMBL" id="CAA0831432.1"/>
    </source>
</evidence>
<proteinExistence type="predicted"/>
<organism evidence="1 2">
    <name type="scientific">Striga hermonthica</name>
    <name type="common">Purple witchweed</name>
    <name type="synonym">Buchnera hermonthica</name>
    <dbReference type="NCBI Taxonomy" id="68872"/>
    <lineage>
        <taxon>Eukaryota</taxon>
        <taxon>Viridiplantae</taxon>
        <taxon>Streptophyta</taxon>
        <taxon>Embryophyta</taxon>
        <taxon>Tracheophyta</taxon>
        <taxon>Spermatophyta</taxon>
        <taxon>Magnoliopsida</taxon>
        <taxon>eudicotyledons</taxon>
        <taxon>Gunneridae</taxon>
        <taxon>Pentapetalae</taxon>
        <taxon>asterids</taxon>
        <taxon>lamiids</taxon>
        <taxon>Lamiales</taxon>
        <taxon>Orobanchaceae</taxon>
        <taxon>Buchnereae</taxon>
        <taxon>Striga</taxon>
    </lineage>
</organism>
<sequence>EVKSGSAAKRKVEPDDTSLVASVAKKPATSVADATIGHNVKETFIRFGYFSTLGKKDEDMEVELAKHFLPGSNEFKKALEK</sequence>
<evidence type="ECO:0000313" key="2">
    <source>
        <dbReference type="Proteomes" id="UP001153555"/>
    </source>
</evidence>
<keyword evidence="2" id="KW-1185">Reference proteome</keyword>
<dbReference type="Proteomes" id="UP001153555">
    <property type="component" value="Unassembled WGS sequence"/>
</dbReference>
<name>A0A9N7RIP3_STRHE</name>
<dbReference type="AlphaFoldDB" id="A0A9N7RIP3"/>
<gene>
    <name evidence="1" type="ORF">SHERM_26781</name>
</gene>
<accession>A0A9N7RIP3</accession>
<dbReference type="EMBL" id="CACSLK010027832">
    <property type="protein sequence ID" value="CAA0831432.1"/>
    <property type="molecule type" value="Genomic_DNA"/>
</dbReference>
<dbReference type="OrthoDB" id="10429935at2759"/>
<feature type="non-terminal residue" evidence="1">
    <location>
        <position position="81"/>
    </location>
</feature>